<feature type="compositionally biased region" description="Low complexity" evidence="2">
    <location>
        <begin position="1085"/>
        <end position="1095"/>
    </location>
</feature>
<dbReference type="PANTHER" id="PTHR44826:SF3">
    <property type="entry name" value="SPORE COAT PROTEIN SP85"/>
    <property type="match status" value="1"/>
</dbReference>
<organism evidence="7 8">
    <name type="scientific">Paenibacillus sophorae</name>
    <dbReference type="NCBI Taxonomy" id="1333845"/>
    <lineage>
        <taxon>Bacteria</taxon>
        <taxon>Bacillati</taxon>
        <taxon>Bacillota</taxon>
        <taxon>Bacilli</taxon>
        <taxon>Bacillales</taxon>
        <taxon>Paenibacillaceae</taxon>
        <taxon>Paenibacillus</taxon>
    </lineage>
</organism>
<keyword evidence="1" id="KW-0677">Repeat</keyword>
<protein>
    <submittedName>
        <fullName evidence="7">Cell wall protein</fullName>
    </submittedName>
</protein>
<feature type="domain" description="Collagen binding" evidence="4">
    <location>
        <begin position="748"/>
        <end position="865"/>
    </location>
</feature>
<feature type="domain" description="Collagen binding" evidence="4">
    <location>
        <begin position="471"/>
        <end position="579"/>
    </location>
</feature>
<keyword evidence="8" id="KW-1185">Reference proteome</keyword>
<feature type="compositionally biased region" description="Low complexity" evidence="2">
    <location>
        <begin position="995"/>
        <end position="1017"/>
    </location>
</feature>
<keyword evidence="3" id="KW-0472">Membrane</keyword>
<keyword evidence="3" id="KW-0812">Transmembrane</keyword>
<feature type="compositionally biased region" description="Acidic residues" evidence="2">
    <location>
        <begin position="1144"/>
        <end position="1160"/>
    </location>
</feature>
<keyword evidence="3" id="KW-1133">Transmembrane helix</keyword>
<dbReference type="Pfam" id="PF17961">
    <property type="entry name" value="Big_8"/>
    <property type="match status" value="1"/>
</dbReference>
<feature type="transmembrane region" description="Helical" evidence="3">
    <location>
        <begin position="1187"/>
        <end position="1207"/>
    </location>
</feature>
<dbReference type="EMBL" id="CP076607">
    <property type="protein sequence ID" value="QWU14689.1"/>
    <property type="molecule type" value="Genomic_DNA"/>
</dbReference>
<gene>
    <name evidence="7" type="ORF">KP014_22605</name>
</gene>
<feature type="domain" description="SpaA-like prealbumin fold" evidence="5">
    <location>
        <begin position="890"/>
        <end position="977"/>
    </location>
</feature>
<sequence length="1214" mass="129796">MRKRIALWLVILMLVAEYSYGLGFTTEVKAGAIENDTNIITSVTMAVYGPGGETVTGDVYEQGSEVTLNYTWALPDGHSYKAGDTFTFHLPDQFKLFNDISGPLVSDEGDVGSFTVNKDDHLVVMTFNSFIEDHDNVHGTLSFRTKFDKEVIKGSTVQEILFPVNGDTQVVTLRFKPNVASTIEKKGTPEGYNAESIQWSVDVNKTLESVYGAEMNDPIPAGLTVDTVTAAVYQLDVQLDGTVSQGPLVDSAKYTLDVQDGTLKLKFADSPITGAYRIVFSTVINDLTKTKFTNKASFSGDNLPPVIASATVAVQRAPSLQKYAIRYEPSTQTVTWGINYNYNYGTIPQADAMLKDLFNDSQELVPESVKVYNVSVDSDGKVAVGSQLAEGTDYTATSASAVGKTGFKLQFMRDVTTPYFIEYKTKNKGRLFDSKRIYNTVTSGTYNAEYNQDIHPVIIYKTVDAAGADYRNKTVDWKITINEDNYLMDDVVVKDTFPSGGLTFIPESLVVKSASGTVVPASEYTLEYAQPVVQGEGFTVTFKKPITGKYTISYKLRFDYYGIKDGGDKFYNTATVTWDEGTASAKAVFNPRIEVKNNGFKYGQYNAASKEITWSIGANYNGKQLQNAEIVDAIEAPQQLVPGSVKIKQLYLWPNGLTWKMSDLNVKYSVTLGNDNVLRVKFDEPVNYPFYVEFKTTLEGQLINSAKVYNTASIYDGNKKVSGDLTGAVTIPYGGEYVVKSGAQVGDKINWTININRGQSFIRNAKITDVGSANQMLLTDSFHLYPTTVAQDGTPTKATPELVKGTDYTLDITTTNEGKQTFVLSFVKDIKSAYILEYQSLIAARSGETVTNGVTLSGNNVVEVTKETSTEIIVGVSSGFGTGSGSRSMLTIKKLDDNDHMKLLIGATFDLYRLNGSERLLIGTKTTGADGTVIFNGILSGSYVLVETKAPEGYVLDAAEHPVTVGAGAYIVLPITNHKLPSPTPSVTPSPTPSATPSANPSVVPSVSPSANPSVAPSVPPSVNPSVAPSVPPSANPSVAPSVPPSANPSVAPSVPPSANPSVAPSVPPSANPSVAPSEPPIVTPPSASSESPSVTPSPTPSATPTASSVTGVIIPDEQIPAGPANSSEPQPSPVPSVTATEVPADDEVPLGGVDIDDDDVPKGGPSDPAPSPATGNLPKTGEGSSLPMYMGGLGLILVGLILNRWLTHNKKTK</sequence>
<evidence type="ECO:0000313" key="8">
    <source>
        <dbReference type="Proteomes" id="UP000683429"/>
    </source>
</evidence>
<dbReference type="InterPro" id="IPR041033">
    <property type="entry name" value="SpaA_PFL_dom_1"/>
</dbReference>
<dbReference type="PANTHER" id="PTHR44826">
    <property type="entry name" value="SPORE COAT PROTEIN SP85"/>
    <property type="match status" value="1"/>
</dbReference>
<evidence type="ECO:0000256" key="2">
    <source>
        <dbReference type="SAM" id="MobiDB-lite"/>
    </source>
</evidence>
<proteinExistence type="predicted"/>
<feature type="domain" description="SDR-like Ig" evidence="6">
    <location>
        <begin position="61"/>
        <end position="155"/>
    </location>
</feature>
<dbReference type="Pfam" id="PF17802">
    <property type="entry name" value="SpaA"/>
    <property type="match status" value="1"/>
</dbReference>
<evidence type="ECO:0000256" key="1">
    <source>
        <dbReference type="ARBA" id="ARBA00022737"/>
    </source>
</evidence>
<dbReference type="InterPro" id="IPR051860">
    <property type="entry name" value="Plasmodium_CSP_Invasion"/>
</dbReference>
<dbReference type="Proteomes" id="UP000683429">
    <property type="component" value="Chromosome"/>
</dbReference>
<dbReference type="Pfam" id="PF05737">
    <property type="entry name" value="Collagen_bind"/>
    <property type="match status" value="5"/>
</dbReference>
<feature type="domain" description="Collagen binding" evidence="4">
    <location>
        <begin position="181"/>
        <end position="303"/>
    </location>
</feature>
<reference evidence="7 8" key="1">
    <citation type="submission" date="2021-06" db="EMBL/GenBank/DDBJ databases">
        <title>Whole genome sequence of Paenibacillus sophorae DSM23020 for comparative genomics.</title>
        <authorList>
            <person name="Kim M.-J."/>
            <person name="Lee G."/>
            <person name="Shin J.-H."/>
        </authorList>
    </citation>
    <scope>NUCLEOTIDE SEQUENCE [LARGE SCALE GENOMIC DNA]</scope>
    <source>
        <strain evidence="7 8">DSM 23020</strain>
    </source>
</reference>
<evidence type="ECO:0000313" key="7">
    <source>
        <dbReference type="EMBL" id="QWU14689.1"/>
    </source>
</evidence>
<name>A0ABX8H9A0_9BACL</name>
<feature type="region of interest" description="Disordered" evidence="2">
    <location>
        <begin position="982"/>
        <end position="1186"/>
    </location>
</feature>
<feature type="compositionally biased region" description="Pro residues" evidence="2">
    <location>
        <begin position="982"/>
        <end position="994"/>
    </location>
</feature>
<dbReference type="RefSeq" id="WP_216700409.1">
    <property type="nucleotide sequence ID" value="NZ_CP076607.1"/>
</dbReference>
<evidence type="ECO:0000256" key="3">
    <source>
        <dbReference type="SAM" id="Phobius"/>
    </source>
</evidence>
<evidence type="ECO:0000259" key="4">
    <source>
        <dbReference type="Pfam" id="PF05737"/>
    </source>
</evidence>
<dbReference type="InterPro" id="IPR041171">
    <property type="entry name" value="SDR_Ig"/>
</dbReference>
<accession>A0ABX8H9A0</accession>
<feature type="domain" description="Collagen binding" evidence="4">
    <location>
        <begin position="328"/>
        <end position="431"/>
    </location>
</feature>
<feature type="domain" description="Collagen binding" evidence="4">
    <location>
        <begin position="597"/>
        <end position="707"/>
    </location>
</feature>
<evidence type="ECO:0000259" key="6">
    <source>
        <dbReference type="Pfam" id="PF17961"/>
    </source>
</evidence>
<evidence type="ECO:0000259" key="5">
    <source>
        <dbReference type="Pfam" id="PF17802"/>
    </source>
</evidence>
<dbReference type="InterPro" id="IPR008456">
    <property type="entry name" value="Collagen-bd_dom"/>
</dbReference>